<evidence type="ECO:0000259" key="13">
    <source>
        <dbReference type="PROSITE" id="PS50893"/>
    </source>
</evidence>
<comment type="subcellular location">
    <subcellularLocation>
        <location evidence="11">Cytoplasm</location>
    </subcellularLocation>
    <text evidence="11">Associates with ribosomes.</text>
</comment>
<dbReference type="InterPro" id="IPR003439">
    <property type="entry name" value="ABC_transporter-like_ATP-bd"/>
</dbReference>
<dbReference type="FunFam" id="3.40.50.300:FF:000309">
    <property type="entry name" value="ABC transporter ATP-binding protein"/>
    <property type="match status" value="1"/>
</dbReference>
<evidence type="ECO:0000256" key="3">
    <source>
        <dbReference type="ARBA" id="ARBA00022741"/>
    </source>
</evidence>
<dbReference type="Proteomes" id="UP000564885">
    <property type="component" value="Unassembled WGS sequence"/>
</dbReference>
<feature type="domain" description="ABC transporter" evidence="13">
    <location>
        <begin position="283"/>
        <end position="503"/>
    </location>
</feature>
<evidence type="ECO:0000256" key="11">
    <source>
        <dbReference type="HAMAP-Rule" id="MF_00848"/>
    </source>
</evidence>
<evidence type="ECO:0000313" key="14">
    <source>
        <dbReference type="EMBL" id="NNM74343.1"/>
    </source>
</evidence>
<keyword evidence="3 11" id="KW-0547">Nucleotide-binding</keyword>
<evidence type="ECO:0000313" key="15">
    <source>
        <dbReference type="Proteomes" id="UP000564885"/>
    </source>
</evidence>
<keyword evidence="5 11" id="KW-0378">Hydrolase</keyword>
<dbReference type="Gene3D" id="3.40.50.300">
    <property type="entry name" value="P-loop containing nucleotide triphosphate hydrolases"/>
    <property type="match status" value="2"/>
</dbReference>
<evidence type="ECO:0000256" key="4">
    <source>
        <dbReference type="ARBA" id="ARBA00022763"/>
    </source>
</evidence>
<dbReference type="InterPro" id="IPR017871">
    <property type="entry name" value="ABC_transporter-like_CS"/>
</dbReference>
<evidence type="ECO:0000256" key="10">
    <source>
        <dbReference type="ARBA" id="ARBA00061478"/>
    </source>
</evidence>
<dbReference type="GO" id="GO:0006281">
    <property type="term" value="P:DNA repair"/>
    <property type="evidence" value="ECO:0007669"/>
    <property type="project" value="UniProtKB-KW"/>
</dbReference>
<evidence type="ECO:0000256" key="9">
    <source>
        <dbReference type="ARBA" id="ARBA00049360"/>
    </source>
</evidence>
<gene>
    <name evidence="11" type="primary">uup</name>
    <name evidence="14" type="ORF">HJG44_18455</name>
</gene>
<dbReference type="SMART" id="SM00382">
    <property type="entry name" value="AAA"/>
    <property type="match status" value="2"/>
</dbReference>
<dbReference type="HAMAP" id="MF_00848">
    <property type="entry name" value="Uup"/>
    <property type="match status" value="1"/>
</dbReference>
<accession>A0A849IK79</accession>
<dbReference type="CDD" id="cd03221">
    <property type="entry name" value="ABCF_EF-3"/>
    <property type="match status" value="2"/>
</dbReference>
<dbReference type="InterPro" id="IPR043686">
    <property type="entry name" value="Uup"/>
</dbReference>
<comment type="caution">
    <text evidence="14">The sequence shown here is derived from an EMBL/GenBank/DDBJ whole genome shotgun (WGS) entry which is preliminary data.</text>
</comment>
<dbReference type="GO" id="GO:0003677">
    <property type="term" value="F:DNA binding"/>
    <property type="evidence" value="ECO:0007669"/>
    <property type="project" value="UniProtKB-UniRule"/>
</dbReference>
<dbReference type="InterPro" id="IPR051309">
    <property type="entry name" value="ABCF_ATPase"/>
</dbReference>
<dbReference type="PROSITE" id="PS00211">
    <property type="entry name" value="ABC_TRANSPORTER_1"/>
    <property type="match status" value="1"/>
</dbReference>
<dbReference type="GO" id="GO:0016887">
    <property type="term" value="F:ATP hydrolysis activity"/>
    <property type="evidence" value="ECO:0007669"/>
    <property type="project" value="UniProtKB-UniRule"/>
</dbReference>
<comment type="similarity">
    <text evidence="10 11">Belongs to the ABC transporter superfamily. ABCF family. Uup subfamily.</text>
</comment>
<comment type="function">
    <text evidence="11">Probably plays a role in ribosome assembly or function. May be involved in resolution of branched DNA intermediates that result from template switching in postreplication gaps. Binds DNA and has ATPase activity.</text>
</comment>
<dbReference type="InterPro" id="IPR037118">
    <property type="entry name" value="Val-tRNA_synth_C_sf"/>
</dbReference>
<evidence type="ECO:0000256" key="6">
    <source>
        <dbReference type="ARBA" id="ARBA00022840"/>
    </source>
</evidence>
<dbReference type="PROSITE" id="PS50893">
    <property type="entry name" value="ABC_TRANSPORTER_2"/>
    <property type="match status" value="2"/>
</dbReference>
<feature type="binding site" evidence="11">
    <location>
        <begin position="38"/>
        <end position="45"/>
    </location>
    <ligand>
        <name>ATP</name>
        <dbReference type="ChEBI" id="CHEBI:30616"/>
        <label>1</label>
    </ligand>
</feature>
<keyword evidence="4 11" id="KW-0227">DNA damage</keyword>
<reference evidence="14 15" key="1">
    <citation type="submission" date="2020-04" db="EMBL/GenBank/DDBJ databases">
        <title>Enterovirga sp. isolate from soil.</title>
        <authorList>
            <person name="Chea S."/>
            <person name="Kim D.-U."/>
        </authorList>
    </citation>
    <scope>NUCLEOTIDE SEQUENCE [LARGE SCALE GENOMIC DNA]</scope>
    <source>
        <strain evidence="14 15">DB1703</strain>
    </source>
</reference>
<dbReference type="EMBL" id="JABEPP010000005">
    <property type="protein sequence ID" value="NNM74343.1"/>
    <property type="molecule type" value="Genomic_DNA"/>
</dbReference>
<dbReference type="Gene3D" id="1.10.287.380">
    <property type="entry name" value="Valyl-tRNA synthetase, C-terminal domain"/>
    <property type="match status" value="1"/>
</dbReference>
<keyword evidence="15" id="KW-1185">Reference proteome</keyword>
<dbReference type="GO" id="GO:0005524">
    <property type="term" value="F:ATP binding"/>
    <property type="evidence" value="ECO:0007669"/>
    <property type="project" value="UniProtKB-UniRule"/>
</dbReference>
<keyword evidence="8 11" id="KW-0234">DNA repair</keyword>
<keyword evidence="7 11" id="KW-0238">DNA-binding</keyword>
<dbReference type="PANTHER" id="PTHR42855:SF1">
    <property type="entry name" value="ABC TRANSPORTER DOMAIN-CONTAINING PROTEIN"/>
    <property type="match status" value="1"/>
</dbReference>
<dbReference type="EC" id="3.6.1.-" evidence="11"/>
<keyword evidence="11" id="KW-0175">Coiled coil</keyword>
<dbReference type="Pfam" id="PF16326">
    <property type="entry name" value="ABC_tran_CTD"/>
    <property type="match status" value="1"/>
</dbReference>
<organism evidence="14 15">
    <name type="scientific">Enterovirga aerilata</name>
    <dbReference type="NCBI Taxonomy" id="2730920"/>
    <lineage>
        <taxon>Bacteria</taxon>
        <taxon>Pseudomonadati</taxon>
        <taxon>Pseudomonadota</taxon>
        <taxon>Alphaproteobacteria</taxon>
        <taxon>Hyphomicrobiales</taxon>
        <taxon>Methylobacteriaceae</taxon>
        <taxon>Enterovirga</taxon>
    </lineage>
</organism>
<name>A0A849IK79_9HYPH</name>
<evidence type="ECO:0000256" key="5">
    <source>
        <dbReference type="ARBA" id="ARBA00022801"/>
    </source>
</evidence>
<dbReference type="GO" id="GO:0005737">
    <property type="term" value="C:cytoplasm"/>
    <property type="evidence" value="ECO:0007669"/>
    <property type="project" value="UniProtKB-SubCell"/>
</dbReference>
<dbReference type="InterPro" id="IPR032524">
    <property type="entry name" value="ABC_tran_C"/>
</dbReference>
<comment type="catalytic activity">
    <reaction evidence="9 11">
        <text>ATP + H2O = ADP + phosphate + H(+)</text>
        <dbReference type="Rhea" id="RHEA:13065"/>
        <dbReference type="ChEBI" id="CHEBI:15377"/>
        <dbReference type="ChEBI" id="CHEBI:15378"/>
        <dbReference type="ChEBI" id="CHEBI:30616"/>
        <dbReference type="ChEBI" id="CHEBI:43474"/>
        <dbReference type="ChEBI" id="CHEBI:456216"/>
    </reaction>
</comment>
<dbReference type="RefSeq" id="WP_171219783.1">
    <property type="nucleotide sequence ID" value="NZ_JABEPP010000005.1"/>
</dbReference>
<dbReference type="SUPFAM" id="SSF52540">
    <property type="entry name" value="P-loop containing nucleoside triphosphate hydrolases"/>
    <property type="match status" value="2"/>
</dbReference>
<evidence type="ECO:0000256" key="7">
    <source>
        <dbReference type="ARBA" id="ARBA00023125"/>
    </source>
</evidence>
<feature type="binding site" evidence="11">
    <location>
        <begin position="315"/>
        <end position="322"/>
    </location>
    <ligand>
        <name>ATP</name>
        <dbReference type="ChEBI" id="CHEBI:30616"/>
        <label>2</label>
    </ligand>
</feature>
<sequence>MAPPLLSLQGVALTFGGTPLLESADLSVGAGDRVCLVGRNGSGKSTLLRIAAGLVEADRGEVFRQPGATIRYLPQEPDMGGYGTVLAYVEAGLGPGDDPYRAQYLLGELGLSGEEDPAALSGGEARRAALARTLAPEPDILLLDEPTNHLDLTTIEWLEAELRSRRGALVLISHDRRFLTNLSQATVWLDRGRTRRIERGFGEFEAWRDSVLAEEEAERHRLDRKIAAEEHWVRYGVTARRKRNVRRMAALAALRQTRRTERRAAGAVRMAAAEAEQSGTLVIEAKNLAKSFGGRPIVADFSTRILRGDRVGIVGPNGAGKTTLVKLLTGMLEPDTGSVRLGAALEMVALDQRRENLDPNDTLAEAMTEGRGDMITVGTETRHVIGYLKDFLFSPEQARTPVRVLSGGERGRIMLARALARPSNLLVLDEPTNDLDLETLDVLEEMLGEYAGTILLISHDRDFLDRIATSVIVPEGNGRWLEYAGGYTDMLAQRGADLLARPAAARPQPRPRGEAPVQTSAAPTAKRRLSFHQQHALKTLPSRIETLTREIAALQAKLADPELYARDRAAFDKASAAVTQKAAELEAAETEWLELEILREELG</sequence>
<dbReference type="GO" id="GO:0043022">
    <property type="term" value="F:ribosome binding"/>
    <property type="evidence" value="ECO:0007669"/>
    <property type="project" value="UniProtKB-UniRule"/>
</dbReference>
<dbReference type="InterPro" id="IPR027417">
    <property type="entry name" value="P-loop_NTPase"/>
</dbReference>
<evidence type="ECO:0000256" key="1">
    <source>
        <dbReference type="ARBA" id="ARBA00022490"/>
    </source>
</evidence>
<feature type="coiled-coil region" evidence="11">
    <location>
        <begin position="537"/>
        <end position="591"/>
    </location>
</feature>
<proteinExistence type="inferred from homology"/>
<keyword evidence="1 11" id="KW-0963">Cytoplasm</keyword>
<dbReference type="InterPro" id="IPR003593">
    <property type="entry name" value="AAA+_ATPase"/>
</dbReference>
<evidence type="ECO:0000256" key="12">
    <source>
        <dbReference type="SAM" id="MobiDB-lite"/>
    </source>
</evidence>
<keyword evidence="2 11" id="KW-0677">Repeat</keyword>
<dbReference type="Pfam" id="PF00005">
    <property type="entry name" value="ABC_tran"/>
    <property type="match status" value="2"/>
</dbReference>
<evidence type="ECO:0000256" key="8">
    <source>
        <dbReference type="ARBA" id="ARBA00023204"/>
    </source>
</evidence>
<dbReference type="PANTHER" id="PTHR42855">
    <property type="entry name" value="ABC TRANSPORTER ATP-BINDING SUBUNIT"/>
    <property type="match status" value="1"/>
</dbReference>
<protein>
    <recommendedName>
        <fullName evidence="11">ATP-binding protein Uup</fullName>
        <ecNumber evidence="11">3.6.1.-</ecNumber>
    </recommendedName>
</protein>
<evidence type="ECO:0000256" key="2">
    <source>
        <dbReference type="ARBA" id="ARBA00022737"/>
    </source>
</evidence>
<keyword evidence="6 11" id="KW-0067">ATP-binding</keyword>
<dbReference type="AlphaFoldDB" id="A0A849IK79"/>
<feature type="region of interest" description="Disordered" evidence="12">
    <location>
        <begin position="503"/>
        <end position="525"/>
    </location>
</feature>
<feature type="domain" description="ABC transporter" evidence="13">
    <location>
        <begin position="6"/>
        <end position="216"/>
    </location>
</feature>